<evidence type="ECO:0000256" key="2">
    <source>
        <dbReference type="ARBA" id="ARBA00022448"/>
    </source>
</evidence>
<feature type="transmembrane region" description="Helical" evidence="7">
    <location>
        <begin position="107"/>
        <end position="130"/>
    </location>
</feature>
<dbReference type="AlphaFoldDB" id="A0A4R4FHT2"/>
<accession>A0A4R4FHT2</accession>
<feature type="transmembrane region" description="Helical" evidence="7">
    <location>
        <begin position="142"/>
        <end position="162"/>
    </location>
</feature>
<comment type="subcellular location">
    <subcellularLocation>
        <location evidence="1 7">Cell membrane</location>
        <topology evidence="1 7">Multi-pass membrane protein</topology>
    </subcellularLocation>
</comment>
<evidence type="ECO:0000313" key="10">
    <source>
        <dbReference type="Proteomes" id="UP000295710"/>
    </source>
</evidence>
<dbReference type="Gene3D" id="1.10.3720.10">
    <property type="entry name" value="MetI-like"/>
    <property type="match status" value="1"/>
</dbReference>
<keyword evidence="5 7" id="KW-1133">Transmembrane helix</keyword>
<keyword evidence="10" id="KW-1185">Reference proteome</keyword>
<feature type="transmembrane region" description="Helical" evidence="7">
    <location>
        <begin position="245"/>
        <end position="265"/>
    </location>
</feature>
<evidence type="ECO:0000256" key="4">
    <source>
        <dbReference type="ARBA" id="ARBA00022692"/>
    </source>
</evidence>
<dbReference type="CDD" id="cd06261">
    <property type="entry name" value="TM_PBP2"/>
    <property type="match status" value="1"/>
</dbReference>
<proteinExistence type="inferred from homology"/>
<organism evidence="9 10">
    <name type="scientific">Extibacter muris</name>
    <dbReference type="NCBI Taxonomy" id="1796622"/>
    <lineage>
        <taxon>Bacteria</taxon>
        <taxon>Bacillati</taxon>
        <taxon>Bacillota</taxon>
        <taxon>Clostridia</taxon>
        <taxon>Lachnospirales</taxon>
        <taxon>Lachnospiraceae</taxon>
        <taxon>Extibacter</taxon>
    </lineage>
</organism>
<feature type="transmembrane region" description="Helical" evidence="7">
    <location>
        <begin position="70"/>
        <end position="95"/>
    </location>
</feature>
<name>A0A4R4FHT2_9FIRM</name>
<dbReference type="PANTHER" id="PTHR43744">
    <property type="entry name" value="ABC TRANSPORTER PERMEASE PROTEIN MG189-RELATED-RELATED"/>
    <property type="match status" value="1"/>
</dbReference>
<dbReference type="GO" id="GO:0055085">
    <property type="term" value="P:transmembrane transport"/>
    <property type="evidence" value="ECO:0007669"/>
    <property type="project" value="InterPro"/>
</dbReference>
<dbReference type="GO" id="GO:0005886">
    <property type="term" value="C:plasma membrane"/>
    <property type="evidence" value="ECO:0007669"/>
    <property type="project" value="UniProtKB-SubCell"/>
</dbReference>
<dbReference type="InterPro" id="IPR035906">
    <property type="entry name" value="MetI-like_sf"/>
</dbReference>
<comment type="caution">
    <text evidence="9">The sequence shown here is derived from an EMBL/GenBank/DDBJ whole genome shotgun (WGS) entry which is preliminary data.</text>
</comment>
<protein>
    <submittedName>
        <fullName evidence="9">Carbohydrate ABC transporter permease</fullName>
    </submittedName>
</protein>
<dbReference type="Pfam" id="PF00528">
    <property type="entry name" value="BPD_transp_1"/>
    <property type="match status" value="1"/>
</dbReference>
<keyword evidence="3" id="KW-1003">Cell membrane</keyword>
<keyword evidence="4 7" id="KW-0812">Transmembrane</keyword>
<evidence type="ECO:0000313" key="9">
    <source>
        <dbReference type="EMBL" id="TDA22423.1"/>
    </source>
</evidence>
<sequence length="281" mass="32264">MRSGDRKSAVFRYLIICVIATVFLVPFIWMVISSVKDPLHVFTRPIQWIPDKLHLENYVKLFTQYHFEQYVWNTVKLCLLNVAGAVVSCSLAAYGFAFGRYRYKNKIFLFVLLTMMMPGTITFFPQFILFAKIGWYGTLLPLWVPAFFATSAYYIFFLRQYFLTIPNVMLDSARLDGCNDLKTILYIVAPMARPVYVVMVLNIFIGVWGDFFNQLIYITKSENYTISIGLSYLNASYGSTNNSTIPILMAGSVVVSIPALLVYYFGQRTMVDGYVFRDVGK</sequence>
<dbReference type="SUPFAM" id="SSF161098">
    <property type="entry name" value="MetI-like"/>
    <property type="match status" value="1"/>
</dbReference>
<feature type="domain" description="ABC transmembrane type-1" evidence="8">
    <location>
        <begin position="71"/>
        <end position="266"/>
    </location>
</feature>
<evidence type="ECO:0000256" key="1">
    <source>
        <dbReference type="ARBA" id="ARBA00004651"/>
    </source>
</evidence>
<evidence type="ECO:0000259" key="8">
    <source>
        <dbReference type="PROSITE" id="PS50928"/>
    </source>
</evidence>
<dbReference type="PROSITE" id="PS50928">
    <property type="entry name" value="ABC_TM1"/>
    <property type="match status" value="1"/>
</dbReference>
<reference evidence="9 10" key="1">
    <citation type="journal article" date="2016" name="Nat. Microbiol.">
        <title>The Mouse Intestinal Bacterial Collection (miBC) provides host-specific insight into cultured diversity and functional potential of the gut microbiota.</title>
        <authorList>
            <person name="Lagkouvardos I."/>
            <person name="Pukall R."/>
            <person name="Abt B."/>
            <person name="Foesel B.U."/>
            <person name="Meier-Kolthoff J.P."/>
            <person name="Kumar N."/>
            <person name="Bresciani A."/>
            <person name="Martinez I."/>
            <person name="Just S."/>
            <person name="Ziegler C."/>
            <person name="Brugiroux S."/>
            <person name="Garzetti D."/>
            <person name="Wenning M."/>
            <person name="Bui T.P."/>
            <person name="Wang J."/>
            <person name="Hugenholtz F."/>
            <person name="Plugge C.M."/>
            <person name="Peterson D.A."/>
            <person name="Hornef M.W."/>
            <person name="Baines J.F."/>
            <person name="Smidt H."/>
            <person name="Walter J."/>
            <person name="Kristiansen K."/>
            <person name="Nielsen H.B."/>
            <person name="Haller D."/>
            <person name="Overmann J."/>
            <person name="Stecher B."/>
            <person name="Clavel T."/>
        </authorList>
    </citation>
    <scope>NUCLEOTIDE SEQUENCE [LARGE SCALE GENOMIC DNA]</scope>
    <source>
        <strain evidence="9 10">DSM 28560</strain>
    </source>
</reference>
<dbReference type="EMBL" id="SMMX01000004">
    <property type="protein sequence ID" value="TDA22423.1"/>
    <property type="molecule type" value="Genomic_DNA"/>
</dbReference>
<evidence type="ECO:0000256" key="3">
    <source>
        <dbReference type="ARBA" id="ARBA00022475"/>
    </source>
</evidence>
<evidence type="ECO:0000256" key="6">
    <source>
        <dbReference type="ARBA" id="ARBA00023136"/>
    </source>
</evidence>
<dbReference type="RefSeq" id="WP_132276479.1">
    <property type="nucleotide sequence ID" value="NZ_JAOBST010000009.1"/>
</dbReference>
<evidence type="ECO:0000256" key="7">
    <source>
        <dbReference type="RuleBase" id="RU363032"/>
    </source>
</evidence>
<evidence type="ECO:0000256" key="5">
    <source>
        <dbReference type="ARBA" id="ARBA00022989"/>
    </source>
</evidence>
<gene>
    <name evidence="9" type="ORF">E1963_06615</name>
</gene>
<keyword evidence="6 7" id="KW-0472">Membrane</keyword>
<feature type="transmembrane region" description="Helical" evidence="7">
    <location>
        <begin position="12"/>
        <end position="32"/>
    </location>
</feature>
<feature type="transmembrane region" description="Helical" evidence="7">
    <location>
        <begin position="183"/>
        <end position="205"/>
    </location>
</feature>
<dbReference type="PANTHER" id="PTHR43744:SF12">
    <property type="entry name" value="ABC TRANSPORTER PERMEASE PROTEIN MG189-RELATED"/>
    <property type="match status" value="1"/>
</dbReference>
<dbReference type="Proteomes" id="UP000295710">
    <property type="component" value="Unassembled WGS sequence"/>
</dbReference>
<dbReference type="InterPro" id="IPR000515">
    <property type="entry name" value="MetI-like"/>
</dbReference>
<comment type="similarity">
    <text evidence="7">Belongs to the binding-protein-dependent transport system permease family.</text>
</comment>
<keyword evidence="2 7" id="KW-0813">Transport</keyword>